<dbReference type="InterPro" id="IPR005632">
    <property type="entry name" value="Chaperone_Skp"/>
</dbReference>
<dbReference type="PANTHER" id="PTHR35089">
    <property type="entry name" value="CHAPERONE PROTEIN SKP"/>
    <property type="match status" value="1"/>
</dbReference>
<dbReference type="AlphaFoldDB" id="A0A0B2C1K3"/>
<dbReference type="Proteomes" id="UP000030988">
    <property type="component" value="Unassembled WGS sequence"/>
</dbReference>
<dbReference type="GO" id="GO:0005829">
    <property type="term" value="C:cytosol"/>
    <property type="evidence" value="ECO:0007669"/>
    <property type="project" value="TreeGrafter"/>
</dbReference>
<gene>
    <name evidence="5" type="ORF">PK98_06445</name>
</gene>
<dbReference type="EMBL" id="JTDN01000001">
    <property type="protein sequence ID" value="KHL26147.1"/>
    <property type="molecule type" value="Genomic_DNA"/>
</dbReference>
<dbReference type="InterPro" id="IPR024930">
    <property type="entry name" value="Skp_dom_sf"/>
</dbReference>
<evidence type="ECO:0000313" key="6">
    <source>
        <dbReference type="Proteomes" id="UP000030988"/>
    </source>
</evidence>
<evidence type="ECO:0000313" key="5">
    <source>
        <dbReference type="EMBL" id="KHL26147.1"/>
    </source>
</evidence>
<accession>A0A0B2C1K3</accession>
<proteinExistence type="inferred from homology"/>
<dbReference type="PANTHER" id="PTHR35089:SF1">
    <property type="entry name" value="CHAPERONE PROTEIN SKP"/>
    <property type="match status" value="1"/>
</dbReference>
<feature type="region of interest" description="Disordered" evidence="3">
    <location>
        <begin position="201"/>
        <end position="222"/>
    </location>
</feature>
<comment type="similarity">
    <text evidence="1">Belongs to the Skp family.</text>
</comment>
<dbReference type="STRING" id="1572751.PK98_06445"/>
<comment type="caution">
    <text evidence="5">The sequence shown here is derived from an EMBL/GenBank/DDBJ whole genome shotgun (WGS) entry which is preliminary data.</text>
</comment>
<feature type="chain" id="PRO_5002071633" description="Outer membrane chaperone Skp" evidence="4">
    <location>
        <begin position="23"/>
        <end position="222"/>
    </location>
</feature>
<dbReference type="SUPFAM" id="SSF111384">
    <property type="entry name" value="OmpH-like"/>
    <property type="match status" value="1"/>
</dbReference>
<feature type="signal peptide" evidence="4">
    <location>
        <begin position="1"/>
        <end position="22"/>
    </location>
</feature>
<evidence type="ECO:0000256" key="2">
    <source>
        <dbReference type="ARBA" id="ARBA00022729"/>
    </source>
</evidence>
<dbReference type="Gene3D" id="3.30.910.20">
    <property type="entry name" value="Skp domain"/>
    <property type="match status" value="1"/>
</dbReference>
<reference evidence="5 6" key="1">
    <citation type="submission" date="2014-11" db="EMBL/GenBank/DDBJ databases">
        <title>Draft genome sequence of Kirrobacter mercurialis.</title>
        <authorList>
            <person name="Coil D.A."/>
            <person name="Eisen J.A."/>
        </authorList>
    </citation>
    <scope>NUCLEOTIDE SEQUENCE [LARGE SCALE GENOMIC DNA]</scope>
    <source>
        <strain evidence="5 6">Coronado</strain>
    </source>
</reference>
<organism evidence="5 6">
    <name type="scientific">Croceibacterium mercuriale</name>
    <dbReference type="NCBI Taxonomy" id="1572751"/>
    <lineage>
        <taxon>Bacteria</taxon>
        <taxon>Pseudomonadati</taxon>
        <taxon>Pseudomonadota</taxon>
        <taxon>Alphaproteobacteria</taxon>
        <taxon>Sphingomonadales</taxon>
        <taxon>Erythrobacteraceae</taxon>
        <taxon>Croceibacterium</taxon>
    </lineage>
</organism>
<dbReference type="GO" id="GO:0051082">
    <property type="term" value="F:unfolded protein binding"/>
    <property type="evidence" value="ECO:0007669"/>
    <property type="project" value="InterPro"/>
</dbReference>
<evidence type="ECO:0000256" key="3">
    <source>
        <dbReference type="SAM" id="MobiDB-lite"/>
    </source>
</evidence>
<dbReference type="OrthoDB" id="7427936at2"/>
<dbReference type="GO" id="GO:0050821">
    <property type="term" value="P:protein stabilization"/>
    <property type="evidence" value="ECO:0007669"/>
    <property type="project" value="TreeGrafter"/>
</dbReference>
<dbReference type="SMART" id="SM00935">
    <property type="entry name" value="OmpH"/>
    <property type="match status" value="1"/>
</dbReference>
<dbReference type="Pfam" id="PF03938">
    <property type="entry name" value="OmpH"/>
    <property type="match status" value="1"/>
</dbReference>
<evidence type="ECO:0008006" key="7">
    <source>
        <dbReference type="Google" id="ProtNLM"/>
    </source>
</evidence>
<protein>
    <recommendedName>
        <fullName evidence="7">Outer membrane chaperone Skp</fullName>
    </recommendedName>
</protein>
<evidence type="ECO:0000256" key="4">
    <source>
        <dbReference type="SAM" id="SignalP"/>
    </source>
</evidence>
<evidence type="ECO:0000256" key="1">
    <source>
        <dbReference type="ARBA" id="ARBA00009091"/>
    </source>
</evidence>
<feature type="compositionally biased region" description="Low complexity" evidence="3">
    <location>
        <begin position="204"/>
        <end position="216"/>
    </location>
</feature>
<keyword evidence="6" id="KW-1185">Reference proteome</keyword>
<dbReference type="RefSeq" id="WP_039095152.1">
    <property type="nucleotide sequence ID" value="NZ_JTDN01000001.1"/>
</dbReference>
<name>A0A0B2C1K3_9SPHN</name>
<keyword evidence="2 4" id="KW-0732">Signal</keyword>
<sequence length="222" mass="23672">MTKLFKPALAAGLALAALTAPAIVAPVAAQAQQGIGVVNIQAVVASSNAYRTAQQQRQTTYQAQIDQANQLRTAIQQQLEPLFTQLQTASQQPNANQQQLQQQAATIQQLEQSGQRELQQILGPVALSQAYVEEQIQAQLPAAIENAARARSVTLVLTPDTVLYADAAYNMNQAVLDQLNTLLPSAQIVPPEGWVPPQLREEQAAQAQAQAPAAAATPVEGR</sequence>